<dbReference type="Proteomes" id="UP000770785">
    <property type="component" value="Unassembled WGS sequence"/>
</dbReference>
<name>A0ABX0X7M2_9BACT</name>
<evidence type="ECO:0000313" key="2">
    <source>
        <dbReference type="Proteomes" id="UP000770785"/>
    </source>
</evidence>
<proteinExistence type="predicted"/>
<keyword evidence="2" id="KW-1185">Reference proteome</keyword>
<sequence>MATTVRTCPHLCIVTETKESIDCSPTLLADAIFNPGFPHSTTLTAGAHKLLTYVYSQ</sequence>
<accession>A0ABX0X7M2</accession>
<protein>
    <submittedName>
        <fullName evidence="1">Uncharacterized protein</fullName>
    </submittedName>
</protein>
<organism evidence="1 2">
    <name type="scientific">Neolewinella antarctica</name>
    <dbReference type="NCBI Taxonomy" id="442734"/>
    <lineage>
        <taxon>Bacteria</taxon>
        <taxon>Pseudomonadati</taxon>
        <taxon>Bacteroidota</taxon>
        <taxon>Saprospiria</taxon>
        <taxon>Saprospirales</taxon>
        <taxon>Lewinellaceae</taxon>
        <taxon>Neolewinella</taxon>
    </lineage>
</organism>
<reference evidence="1 2" key="1">
    <citation type="submission" date="2020-03" db="EMBL/GenBank/DDBJ databases">
        <title>Genomic Encyclopedia of Type Strains, Phase IV (KMG-IV): sequencing the most valuable type-strain genomes for metagenomic binning, comparative biology and taxonomic classification.</title>
        <authorList>
            <person name="Goeker M."/>
        </authorList>
    </citation>
    <scope>NUCLEOTIDE SEQUENCE [LARGE SCALE GENOMIC DNA]</scope>
    <source>
        <strain evidence="1 2">DSM 105096</strain>
    </source>
</reference>
<comment type="caution">
    <text evidence="1">The sequence shown here is derived from an EMBL/GenBank/DDBJ whole genome shotgun (WGS) entry which is preliminary data.</text>
</comment>
<dbReference type="EMBL" id="JAATJH010000001">
    <property type="protein sequence ID" value="NJC25246.1"/>
    <property type="molecule type" value="Genomic_DNA"/>
</dbReference>
<evidence type="ECO:0000313" key="1">
    <source>
        <dbReference type="EMBL" id="NJC25246.1"/>
    </source>
</evidence>
<gene>
    <name evidence="1" type="ORF">GGR27_000727</name>
</gene>